<accession>A0A9Q1C772</accession>
<protein>
    <submittedName>
        <fullName evidence="2">Uncharacterized protein</fullName>
    </submittedName>
</protein>
<evidence type="ECO:0000256" key="1">
    <source>
        <dbReference type="SAM" id="MobiDB-lite"/>
    </source>
</evidence>
<organism evidence="2 3">
    <name type="scientific">Holothuria leucospilota</name>
    <name type="common">Black long sea cucumber</name>
    <name type="synonym">Mertensiothuria leucospilota</name>
    <dbReference type="NCBI Taxonomy" id="206669"/>
    <lineage>
        <taxon>Eukaryota</taxon>
        <taxon>Metazoa</taxon>
        <taxon>Echinodermata</taxon>
        <taxon>Eleutherozoa</taxon>
        <taxon>Echinozoa</taxon>
        <taxon>Holothuroidea</taxon>
        <taxon>Aspidochirotacea</taxon>
        <taxon>Aspidochirotida</taxon>
        <taxon>Holothuriidae</taxon>
        <taxon>Holothuria</taxon>
    </lineage>
</organism>
<reference evidence="2" key="1">
    <citation type="submission" date="2021-10" db="EMBL/GenBank/DDBJ databases">
        <title>Tropical sea cucumber genome reveals ecological adaptation and Cuvierian tubules defense mechanism.</title>
        <authorList>
            <person name="Chen T."/>
        </authorList>
    </citation>
    <scope>NUCLEOTIDE SEQUENCE</scope>
    <source>
        <strain evidence="2">Nanhai2018</strain>
        <tissue evidence="2">Muscle</tissue>
    </source>
</reference>
<dbReference type="EMBL" id="JAIZAY010000007">
    <property type="protein sequence ID" value="KAJ8039384.1"/>
    <property type="molecule type" value="Genomic_DNA"/>
</dbReference>
<feature type="region of interest" description="Disordered" evidence="1">
    <location>
        <begin position="218"/>
        <end position="253"/>
    </location>
</feature>
<name>A0A9Q1C772_HOLLE</name>
<evidence type="ECO:0000313" key="3">
    <source>
        <dbReference type="Proteomes" id="UP001152320"/>
    </source>
</evidence>
<dbReference type="Proteomes" id="UP001152320">
    <property type="component" value="Chromosome 7"/>
</dbReference>
<dbReference type="OrthoDB" id="10041854at2759"/>
<dbReference type="AlphaFoldDB" id="A0A9Q1C772"/>
<feature type="region of interest" description="Disordered" evidence="1">
    <location>
        <begin position="40"/>
        <end position="66"/>
    </location>
</feature>
<comment type="caution">
    <text evidence="2">The sequence shown here is derived from an EMBL/GenBank/DDBJ whole genome shotgun (WGS) entry which is preliminary data.</text>
</comment>
<gene>
    <name evidence="2" type="ORF">HOLleu_17085</name>
</gene>
<evidence type="ECO:0000313" key="2">
    <source>
        <dbReference type="EMBL" id="KAJ8039384.1"/>
    </source>
</evidence>
<sequence length="253" mass="28638">MSRSTSSSDVDLSVLVSPKSLSPRDYMNLLQCQGTPKSGCVVDDGAMHSKDDDDEDDLLKETEEDNRKREQEMWSMLAGQAAFKLESYIFHKVLPESLIKPHIFPRHVKDMQALIEKYTARGEAERLEGAAAKWEDLKNQWHWKREHAVALATVKCEYLHISKPLEVMMKLDKEQGDSVENARRAFRNSLLPQLHKAGNEIVDMMLSAGLLTYKMKESTDANTSDSYKVSRKLPRSAPVAVPGKKRSGMDNET</sequence>
<keyword evidence="3" id="KW-1185">Reference proteome</keyword>
<proteinExistence type="predicted"/>